<evidence type="ECO:0000313" key="1">
    <source>
        <dbReference type="EMBL" id="RZR74703.1"/>
    </source>
</evidence>
<accession>A0A444G2W2</accession>
<organism evidence="1">
    <name type="scientific">Ensete ventricosum</name>
    <name type="common">Abyssinian banana</name>
    <name type="synonym">Musa ensete</name>
    <dbReference type="NCBI Taxonomy" id="4639"/>
    <lineage>
        <taxon>Eukaryota</taxon>
        <taxon>Viridiplantae</taxon>
        <taxon>Streptophyta</taxon>
        <taxon>Embryophyta</taxon>
        <taxon>Tracheophyta</taxon>
        <taxon>Spermatophyta</taxon>
        <taxon>Magnoliopsida</taxon>
        <taxon>Liliopsida</taxon>
        <taxon>Zingiberales</taxon>
        <taxon>Musaceae</taxon>
        <taxon>Ensete</taxon>
    </lineage>
</organism>
<dbReference type="PANTHER" id="PTHR23032:SF2">
    <property type="entry name" value="ENDOSOMAL TARGETING BRO1-LIKE DOMAIN-CONTAINING PROTEIN"/>
    <property type="match status" value="1"/>
</dbReference>
<gene>
    <name evidence="1" type="ORF">BHM03_00041520</name>
</gene>
<dbReference type="PANTHER" id="PTHR23032">
    <property type="entry name" value="BRO1 DOMAIN-CONTAINING PROTEIN BROX"/>
    <property type="match status" value="1"/>
</dbReference>
<dbReference type="EMBL" id="KV876351">
    <property type="protein sequence ID" value="RZR74703.1"/>
    <property type="molecule type" value="Genomic_DNA"/>
</dbReference>
<dbReference type="AlphaFoldDB" id="A0A444G2W2"/>
<dbReference type="InterPro" id="IPR038898">
    <property type="entry name" value="BROX"/>
</dbReference>
<reference evidence="1" key="1">
    <citation type="journal article" date="2018" name="Data Brief">
        <title>Genome sequence data from 17 accessions of Ensete ventricosum, a staple food crop for millions in Ethiopia.</title>
        <authorList>
            <person name="Yemataw Z."/>
            <person name="Muzemil S."/>
            <person name="Ambachew D."/>
            <person name="Tripathi L."/>
            <person name="Tesfaye K."/>
            <person name="Chala A."/>
            <person name="Farbos A."/>
            <person name="O'Neill P."/>
            <person name="Moore K."/>
            <person name="Grant M."/>
            <person name="Studholme D.J."/>
        </authorList>
    </citation>
    <scope>NUCLEOTIDE SEQUENCE [LARGE SCALE GENOMIC DNA]</scope>
    <source>
        <tissue evidence="1">Leaf</tissue>
    </source>
</reference>
<sequence length="106" mass="12377">MQGVEMQLGLAIESENATLSVKRRLACEEVSYFSEVSDMEQNQACLYVLRCEILCRYFFSLCRVPPPWGVMKHLHKKIPEVVSKKSQMYGYLFEQDKNEYETSDQP</sequence>
<name>A0A444G2W2_ENSVE</name>
<protein>
    <submittedName>
        <fullName evidence="1">Uncharacterized protein</fullName>
    </submittedName>
</protein>
<dbReference type="Proteomes" id="UP000290560">
    <property type="component" value="Unassembled WGS sequence"/>
</dbReference>
<proteinExistence type="predicted"/>